<organism evidence="2 3">
    <name type="scientific">Clostridium oryzae</name>
    <dbReference type="NCBI Taxonomy" id="1450648"/>
    <lineage>
        <taxon>Bacteria</taxon>
        <taxon>Bacillati</taxon>
        <taxon>Bacillota</taxon>
        <taxon>Clostridia</taxon>
        <taxon>Eubacteriales</taxon>
        <taxon>Clostridiaceae</taxon>
        <taxon>Clostridium</taxon>
    </lineage>
</organism>
<dbReference type="InterPro" id="IPR024064">
    <property type="entry name" value="FdhE-like_sf"/>
</dbReference>
<dbReference type="RefSeq" id="WP_079422007.1">
    <property type="nucleotide sequence ID" value="NZ_MZGV01000004.1"/>
</dbReference>
<dbReference type="AlphaFoldDB" id="A0A1V4IY91"/>
<dbReference type="Proteomes" id="UP000190080">
    <property type="component" value="Unassembled WGS sequence"/>
</dbReference>
<evidence type="ECO:0000259" key="1">
    <source>
        <dbReference type="Pfam" id="PF13610"/>
    </source>
</evidence>
<dbReference type="SUPFAM" id="SSF53098">
    <property type="entry name" value="Ribonuclease H-like"/>
    <property type="match status" value="1"/>
</dbReference>
<dbReference type="InterPro" id="IPR012337">
    <property type="entry name" value="RNaseH-like_sf"/>
</dbReference>
<dbReference type="OrthoDB" id="1376408at2"/>
<evidence type="ECO:0000313" key="2">
    <source>
        <dbReference type="EMBL" id="OPJ64357.1"/>
    </source>
</evidence>
<dbReference type="SUPFAM" id="SSF144020">
    <property type="entry name" value="FdhE-like"/>
    <property type="match status" value="1"/>
</dbReference>
<dbReference type="Pfam" id="PF13610">
    <property type="entry name" value="DDE_Tnp_IS240"/>
    <property type="match status" value="1"/>
</dbReference>
<proteinExistence type="predicted"/>
<feature type="domain" description="DDE" evidence="1">
    <location>
        <begin position="286"/>
        <end position="408"/>
    </location>
</feature>
<accession>A0A1V4IY91</accession>
<dbReference type="InterPro" id="IPR032874">
    <property type="entry name" value="DDE_dom"/>
</dbReference>
<name>A0A1V4IY91_9CLOT</name>
<comment type="caution">
    <text evidence="2">The sequence shown here is derived from an EMBL/GenBank/DDBJ whole genome shotgun (WGS) entry which is preliminary data.</text>
</comment>
<protein>
    <submittedName>
        <fullName evidence="2">Transposase IS66 family protein</fullName>
    </submittedName>
</protein>
<reference evidence="2 3" key="1">
    <citation type="submission" date="2017-03" db="EMBL/GenBank/DDBJ databases">
        <title>Genome sequence of Clostridium oryzae DSM 28571.</title>
        <authorList>
            <person name="Poehlein A."/>
            <person name="Daniel R."/>
        </authorList>
    </citation>
    <scope>NUCLEOTIDE SEQUENCE [LARGE SCALE GENOMIC DNA]</scope>
    <source>
        <strain evidence="2 3">DSM 28571</strain>
    </source>
</reference>
<sequence>MDSIITYLLLYNQYLLKTIFQLVLFIAKHIPLKQWAFEDSNSPDYQKFKVDKLPKILRFEKIDYQLLLAYYKHKYNKLVKPINRRNGKSIPEYIICPKCGAPHDYIYDNNGAKGQYQCKVCGQTFHQSNHVTKPVVFVCPYCGRTLDAKKDRKHFRVHKCVNPKCSYYLKNISKLPKDLPPADKHKYKLHYIYREFTVDFFKMDLNSLPARAINFSFKKFNPHIMGLCLTYHVNLKLSTRQTAHALEEVHGIKISHTMVAHYATTAAAVIKPFVDSFNYKPSNILSADETYIKVKGIKHYVWFIMDTCKKSILGYQVSDNRAVGPCILAMRMAFNKFKQFPSKALKFIADGYSAYPLAAQQFKLEKGWDFDITQVIGLTNDDAVTSEFRWVKQVIERLNRTFKSSYRVTCGYGSENGALYGVSLWVAYYNFLRPHPYNYWRPLNELKEFSLADNMPAKWQILIRLGQLAILDLQEQQQHC</sequence>
<keyword evidence="3" id="KW-1185">Reference proteome</keyword>
<gene>
    <name evidence="2" type="ORF">CLORY_05510</name>
</gene>
<dbReference type="EMBL" id="MZGV01000004">
    <property type="protein sequence ID" value="OPJ64357.1"/>
    <property type="molecule type" value="Genomic_DNA"/>
</dbReference>
<evidence type="ECO:0000313" key="3">
    <source>
        <dbReference type="Proteomes" id="UP000190080"/>
    </source>
</evidence>